<accession>A0A8S4QS56</accession>
<protein>
    <submittedName>
        <fullName evidence="1">Jg23595 protein</fullName>
    </submittedName>
</protein>
<comment type="caution">
    <text evidence="1">The sequence shown here is derived from an EMBL/GenBank/DDBJ whole genome shotgun (WGS) entry which is preliminary data.</text>
</comment>
<sequence>MVVRNYWVKVSFENMVILKIKAFGGQTSTSQIKCKLRWSVSGVTKPVLTAVANNTQNIYDDTNEGLKWIRVKRQASTCR</sequence>
<gene>
    <name evidence="1" type="primary">jg23595</name>
    <name evidence="1" type="ORF">PAEG_LOCUS6157</name>
</gene>
<evidence type="ECO:0000313" key="1">
    <source>
        <dbReference type="EMBL" id="CAH2218320.1"/>
    </source>
</evidence>
<proteinExistence type="predicted"/>
<evidence type="ECO:0000313" key="2">
    <source>
        <dbReference type="Proteomes" id="UP000838756"/>
    </source>
</evidence>
<dbReference type="EMBL" id="CAKXAJ010019395">
    <property type="protein sequence ID" value="CAH2218320.1"/>
    <property type="molecule type" value="Genomic_DNA"/>
</dbReference>
<feature type="non-terminal residue" evidence="1">
    <location>
        <position position="1"/>
    </location>
</feature>
<keyword evidence="2" id="KW-1185">Reference proteome</keyword>
<organism evidence="1 2">
    <name type="scientific">Pararge aegeria aegeria</name>
    <dbReference type="NCBI Taxonomy" id="348720"/>
    <lineage>
        <taxon>Eukaryota</taxon>
        <taxon>Metazoa</taxon>
        <taxon>Ecdysozoa</taxon>
        <taxon>Arthropoda</taxon>
        <taxon>Hexapoda</taxon>
        <taxon>Insecta</taxon>
        <taxon>Pterygota</taxon>
        <taxon>Neoptera</taxon>
        <taxon>Endopterygota</taxon>
        <taxon>Lepidoptera</taxon>
        <taxon>Glossata</taxon>
        <taxon>Ditrysia</taxon>
        <taxon>Papilionoidea</taxon>
        <taxon>Nymphalidae</taxon>
        <taxon>Satyrinae</taxon>
        <taxon>Satyrini</taxon>
        <taxon>Parargina</taxon>
        <taxon>Pararge</taxon>
    </lineage>
</organism>
<reference evidence="1" key="1">
    <citation type="submission" date="2022-03" db="EMBL/GenBank/DDBJ databases">
        <authorList>
            <person name="Lindestad O."/>
        </authorList>
    </citation>
    <scope>NUCLEOTIDE SEQUENCE</scope>
</reference>
<name>A0A8S4QS56_9NEOP</name>
<dbReference type="Proteomes" id="UP000838756">
    <property type="component" value="Unassembled WGS sequence"/>
</dbReference>
<dbReference type="AlphaFoldDB" id="A0A8S4QS56"/>